<dbReference type="EMBL" id="JRPR02000002">
    <property type="protein sequence ID" value="TLD96894.1"/>
    <property type="molecule type" value="Genomic_DNA"/>
</dbReference>
<dbReference type="STRING" id="1677920.LS71_07930"/>
<dbReference type="Gene3D" id="3.90.1150.10">
    <property type="entry name" value="Aspartate Aminotransferase, domain 1"/>
    <property type="match status" value="1"/>
</dbReference>
<dbReference type="RefSeq" id="WP_034356224.1">
    <property type="nucleotide sequence ID" value="NZ_JRPR02000002.1"/>
</dbReference>
<proteinExistence type="predicted"/>
<dbReference type="InterPro" id="IPR015424">
    <property type="entry name" value="PyrdxlP-dep_Trfase"/>
</dbReference>
<dbReference type="OrthoDB" id="5343166at2"/>
<sequence>MIHLDYLANVPLNADANALLYETYQNPNTLNSAFNEMFMQDSKALAQLFYKTHTQSFDYSSGDFLALFSVLYAHNYHICLAPSLHQQSFYAGELFSTLFPKGISSLSITKEGIIESVDSIIAANAPKSADTPKNLAKTMDNPTKLAFFLPIINQDILSINPIKELVAHILNAYPHALIFIDISLFLSAFDDVTLLKDFSHAQVLFLCNAEYIGLMRPSGFIVSDFNALLETHKQALQAFFDTRLLRPRLFKAAHKALQDRFATQNQPDSKAEFFDALKKRLKDNISLFVPLEITAPNALALRFKGIKARLLVQALSVEGYATINGQDCLFGNAKPSFVLRAMGYDDASTRELISLSYTHLDSIESTAHTLSNAYEQLRQFHI</sequence>
<comment type="caution">
    <text evidence="1">The sequence shown here is derived from an EMBL/GenBank/DDBJ whole genome shotgun (WGS) entry which is preliminary data.</text>
</comment>
<evidence type="ECO:0000313" key="2">
    <source>
        <dbReference type="Proteomes" id="UP000029733"/>
    </source>
</evidence>
<name>A0A4U8TB35_9HELI</name>
<accession>A0A4U8TB35</accession>
<evidence type="ECO:0000313" key="1">
    <source>
        <dbReference type="EMBL" id="TLD96894.1"/>
    </source>
</evidence>
<dbReference type="SUPFAM" id="SSF53383">
    <property type="entry name" value="PLP-dependent transferases"/>
    <property type="match status" value="1"/>
</dbReference>
<dbReference type="Proteomes" id="UP000029733">
    <property type="component" value="Unassembled WGS sequence"/>
</dbReference>
<gene>
    <name evidence="1" type="ORF">LS71_004700</name>
</gene>
<protein>
    <submittedName>
        <fullName evidence="1">Cysteine desulfurase</fullName>
    </submittedName>
</protein>
<organism evidence="1 2">
    <name type="scientific">Helicobacter jaachi</name>
    <dbReference type="NCBI Taxonomy" id="1677920"/>
    <lineage>
        <taxon>Bacteria</taxon>
        <taxon>Pseudomonadati</taxon>
        <taxon>Campylobacterota</taxon>
        <taxon>Epsilonproteobacteria</taxon>
        <taxon>Campylobacterales</taxon>
        <taxon>Helicobacteraceae</taxon>
        <taxon>Helicobacter</taxon>
    </lineage>
</organism>
<dbReference type="AlphaFoldDB" id="A0A4U8TB35"/>
<dbReference type="InterPro" id="IPR015422">
    <property type="entry name" value="PyrdxlP-dep_Trfase_small"/>
</dbReference>
<reference evidence="1 2" key="1">
    <citation type="journal article" date="2014" name="Genome Announc.">
        <title>Draft genome sequences of eight enterohepatic helicobacter species isolated from both laboratory and wild rodents.</title>
        <authorList>
            <person name="Sheh A."/>
            <person name="Shen Z."/>
            <person name="Fox J.G."/>
        </authorList>
    </citation>
    <scope>NUCLEOTIDE SEQUENCE [LARGE SCALE GENOMIC DNA]</scope>
    <source>
        <strain evidence="1 2">MIT 09-6949</strain>
    </source>
</reference>
<keyword evidence="2" id="KW-1185">Reference proteome</keyword>